<evidence type="ECO:0000256" key="2">
    <source>
        <dbReference type="ARBA" id="ARBA00013184"/>
    </source>
</evidence>
<dbReference type="EMBL" id="JADGJH010000678">
    <property type="protein sequence ID" value="KAJ3124333.1"/>
    <property type="molecule type" value="Genomic_DNA"/>
</dbReference>
<keyword evidence="3" id="KW-0808">Transferase</keyword>
<evidence type="ECO:0000256" key="10">
    <source>
        <dbReference type="SAM" id="MobiDB-lite"/>
    </source>
</evidence>
<evidence type="ECO:0000256" key="1">
    <source>
        <dbReference type="ARBA" id="ARBA00004123"/>
    </source>
</evidence>
<accession>A0AAD5XH33</accession>
<evidence type="ECO:0000256" key="7">
    <source>
        <dbReference type="ARBA" id="ARBA00023163"/>
    </source>
</evidence>
<proteinExistence type="predicted"/>
<dbReference type="PANTHER" id="PTHR31571">
    <property type="entry name" value="ALTERED INHERITANCE OF MITOCHONDRIA PROTEIN 6"/>
    <property type="match status" value="1"/>
</dbReference>
<evidence type="ECO:0000256" key="5">
    <source>
        <dbReference type="ARBA" id="ARBA00022990"/>
    </source>
</evidence>
<comment type="catalytic activity">
    <reaction evidence="9">
        <text>L-lysyl-[histone] + acetyl-CoA = N(6)-acetyl-L-lysyl-[histone] + CoA + H(+)</text>
        <dbReference type="Rhea" id="RHEA:21992"/>
        <dbReference type="Rhea" id="RHEA-COMP:9845"/>
        <dbReference type="Rhea" id="RHEA-COMP:11338"/>
        <dbReference type="ChEBI" id="CHEBI:15378"/>
        <dbReference type="ChEBI" id="CHEBI:29969"/>
        <dbReference type="ChEBI" id="CHEBI:57287"/>
        <dbReference type="ChEBI" id="CHEBI:57288"/>
        <dbReference type="ChEBI" id="CHEBI:61930"/>
        <dbReference type="EC" id="2.3.1.48"/>
    </reaction>
    <physiologicalReaction direction="left-to-right" evidence="9">
        <dbReference type="Rhea" id="RHEA:21993"/>
    </physiologicalReaction>
</comment>
<dbReference type="InterPro" id="IPR013178">
    <property type="entry name" value="Histone_AcTrfase_Rtt109/CBP"/>
</dbReference>
<evidence type="ECO:0000256" key="4">
    <source>
        <dbReference type="ARBA" id="ARBA00022763"/>
    </source>
</evidence>
<evidence type="ECO:0000313" key="11">
    <source>
        <dbReference type="EMBL" id="KAJ3124333.1"/>
    </source>
</evidence>
<dbReference type="Pfam" id="PF08214">
    <property type="entry name" value="HAT_KAT11"/>
    <property type="match status" value="1"/>
</dbReference>
<dbReference type="AlphaFoldDB" id="A0AAD5XH33"/>
<evidence type="ECO:0000256" key="3">
    <source>
        <dbReference type="ARBA" id="ARBA00022679"/>
    </source>
</evidence>
<feature type="compositionally biased region" description="Basic and acidic residues" evidence="10">
    <location>
        <begin position="20"/>
        <end position="41"/>
    </location>
</feature>
<dbReference type="Proteomes" id="UP001211907">
    <property type="component" value="Unassembled WGS sequence"/>
</dbReference>
<dbReference type="PANTHER" id="PTHR31571:SF2">
    <property type="entry name" value="HISTONE ACETYLTRANSFERASE RTT109"/>
    <property type="match status" value="1"/>
</dbReference>
<protein>
    <recommendedName>
        <fullName evidence="2">histone acetyltransferase</fullName>
        <ecNumber evidence="2">2.3.1.48</ecNumber>
    </recommendedName>
</protein>
<dbReference type="GO" id="GO:0006355">
    <property type="term" value="P:regulation of DNA-templated transcription"/>
    <property type="evidence" value="ECO:0007669"/>
    <property type="project" value="InterPro"/>
</dbReference>
<keyword evidence="4" id="KW-0227">DNA damage</keyword>
<evidence type="ECO:0000256" key="8">
    <source>
        <dbReference type="ARBA" id="ARBA00023242"/>
    </source>
</evidence>
<keyword evidence="12" id="KW-1185">Reference proteome</keyword>
<comment type="subcellular location">
    <subcellularLocation>
        <location evidence="1">Nucleus</location>
    </subcellularLocation>
</comment>
<dbReference type="GO" id="GO:0005634">
    <property type="term" value="C:nucleus"/>
    <property type="evidence" value="ECO:0007669"/>
    <property type="project" value="UniProtKB-SubCell"/>
</dbReference>
<keyword evidence="6" id="KW-0805">Transcription regulation</keyword>
<dbReference type="PROSITE" id="PS51728">
    <property type="entry name" value="RTT109_HAT"/>
    <property type="match status" value="1"/>
</dbReference>
<dbReference type="InterPro" id="IPR051236">
    <property type="entry name" value="HAT_RTT109-like"/>
</dbReference>
<dbReference type="GO" id="GO:0006974">
    <property type="term" value="P:DNA damage response"/>
    <property type="evidence" value="ECO:0007669"/>
    <property type="project" value="UniProtKB-KW"/>
</dbReference>
<keyword evidence="7" id="KW-0804">Transcription</keyword>
<reference evidence="11" key="1">
    <citation type="submission" date="2020-05" db="EMBL/GenBank/DDBJ databases">
        <title>Phylogenomic resolution of chytrid fungi.</title>
        <authorList>
            <person name="Stajich J.E."/>
            <person name="Amses K."/>
            <person name="Simmons R."/>
            <person name="Seto K."/>
            <person name="Myers J."/>
            <person name="Bonds A."/>
            <person name="Quandt C.A."/>
            <person name="Barry K."/>
            <person name="Liu P."/>
            <person name="Grigoriev I."/>
            <person name="Longcore J.E."/>
            <person name="James T.Y."/>
        </authorList>
    </citation>
    <scope>NUCLEOTIDE SEQUENCE</scope>
    <source>
        <strain evidence="11">JEL0513</strain>
    </source>
</reference>
<evidence type="ECO:0000313" key="12">
    <source>
        <dbReference type="Proteomes" id="UP001211907"/>
    </source>
</evidence>
<evidence type="ECO:0000256" key="9">
    <source>
        <dbReference type="ARBA" id="ARBA00048940"/>
    </source>
</evidence>
<dbReference type="GO" id="GO:0032931">
    <property type="term" value="F:histone H3K56 acetyltransferase activity"/>
    <property type="evidence" value="ECO:0007669"/>
    <property type="project" value="TreeGrafter"/>
</dbReference>
<name>A0AAD5XH33_9FUNG</name>
<sequence length="471" mass="50942">MVSFSHCLVASFGAPSAAEGAEKGKGKEKNKEKDKVTDKESALSDRAALLISSEDCSNNENNEKHCVVTHALLVRTTVAFSPVSGTTLHVFVDKADSSGFQIREVQQDEHHNKQRNIRKSVSPLVSLLAASITSAASLFTFDEILVHVFARSQPEYLFPQSAKNTRKHILPPRNLIQWWAATLIRVIPPSQTITHHAFLPNAKSISSLVALCGPDFSPGFGYPAETTRAIDVIPARFSDCSLAKALGLLADSPSASLSDFMNTLEFTGECNSGVPSAFFTVRICSPPQFISSLKSASNYFGAGTGTGEFCVLANATDINHDSRVQFQRVLDLLMSLDFSCLESAQTSSAVLIKEMVAVAESNNNIKYSRSELADRYNENDCSSGKVINSDSFVQHVPEIAVPVVVNNLQSIVKKKRPAQAPPLSKVSSSLPTLAMTDPSPSSTGAFFVFAKNNDTGTNYDNNVSTLKKRKT</sequence>
<feature type="region of interest" description="Disordered" evidence="10">
    <location>
        <begin position="16"/>
        <end position="41"/>
    </location>
</feature>
<keyword evidence="8" id="KW-0539">Nucleus</keyword>
<dbReference type="InterPro" id="IPR016849">
    <property type="entry name" value="Rtt109"/>
</dbReference>
<dbReference type="EC" id="2.3.1.48" evidence="2"/>
<organism evidence="11 12">
    <name type="scientific">Physocladia obscura</name>
    <dbReference type="NCBI Taxonomy" id="109957"/>
    <lineage>
        <taxon>Eukaryota</taxon>
        <taxon>Fungi</taxon>
        <taxon>Fungi incertae sedis</taxon>
        <taxon>Chytridiomycota</taxon>
        <taxon>Chytridiomycota incertae sedis</taxon>
        <taxon>Chytridiomycetes</taxon>
        <taxon>Chytridiales</taxon>
        <taxon>Chytriomycetaceae</taxon>
        <taxon>Physocladia</taxon>
    </lineage>
</organism>
<gene>
    <name evidence="11" type="ORF">HK100_011272</name>
</gene>
<comment type="caution">
    <text evidence="11">The sequence shown here is derived from an EMBL/GenBank/DDBJ whole genome shotgun (WGS) entry which is preliminary data.</text>
</comment>
<keyword evidence="5" id="KW-0007">Acetylation</keyword>
<evidence type="ECO:0000256" key="6">
    <source>
        <dbReference type="ARBA" id="ARBA00023015"/>
    </source>
</evidence>
<dbReference type="SMART" id="SM01250">
    <property type="entry name" value="KAT11"/>
    <property type="match status" value="1"/>
</dbReference>